<gene>
    <name evidence="10" type="ORF">GPM918_LOCUS24802</name>
    <name evidence="11" type="ORF">SRO942_LOCUS24802</name>
</gene>
<dbReference type="InterPro" id="IPR000276">
    <property type="entry name" value="GPCR_Rhodpsn"/>
</dbReference>
<sequence>MLILRYVNDLVKLNNVYVCQLLSLFSHLAELLSACFTIHFTVQRYCAVKYPLQTPLKNTNSFNSIILILSTLIGLTYCLLLVYKNSIVQCYEELSLNWFISDALLSFLLPFALISFFNQLIIRQIRQHSLSTISHSSSYYDTCQKNNERRNKYFYYTKNSMSQRFSKSFRSISSNQYSNSLEFLNHSKQHFIRKTESFEHLKYTKSSRRRTRSLVLLRAVNHRFQIRYQNYLIKNNIRINYKSSPLSSHQKQKYATNSRHITRLLIIISTSFLLLNFPFHFCTIGLKIYTIYTERMQIQLTASSTNNSTTINGQSFNIKVAECWYLSILIAQLLSFSSYSINFFLYSFCGTQFRRKLFQFIILKKSPYLL</sequence>
<evidence type="ECO:0000313" key="10">
    <source>
        <dbReference type="EMBL" id="CAF1223330.1"/>
    </source>
</evidence>
<dbReference type="PRINTS" id="PR00237">
    <property type="entry name" value="GPCRRHODOPSN"/>
</dbReference>
<keyword evidence="12" id="KW-1185">Reference proteome</keyword>
<dbReference type="Proteomes" id="UP000681722">
    <property type="component" value="Unassembled WGS sequence"/>
</dbReference>
<dbReference type="OrthoDB" id="9990906at2759"/>
<reference evidence="10" key="1">
    <citation type="submission" date="2021-02" db="EMBL/GenBank/DDBJ databases">
        <authorList>
            <person name="Nowell W R."/>
        </authorList>
    </citation>
    <scope>NUCLEOTIDE SEQUENCE</scope>
</reference>
<feature type="transmembrane region" description="Helical" evidence="8">
    <location>
        <begin position="103"/>
        <end position="122"/>
    </location>
</feature>
<dbReference type="Proteomes" id="UP000663829">
    <property type="component" value="Unassembled WGS sequence"/>
</dbReference>
<protein>
    <recommendedName>
        <fullName evidence="9">G-protein coupled receptors family 1 profile domain-containing protein</fullName>
    </recommendedName>
</protein>
<evidence type="ECO:0000256" key="7">
    <source>
        <dbReference type="ARBA" id="ARBA00023224"/>
    </source>
</evidence>
<evidence type="ECO:0000256" key="1">
    <source>
        <dbReference type="ARBA" id="ARBA00004141"/>
    </source>
</evidence>
<feature type="transmembrane region" description="Helical" evidence="8">
    <location>
        <begin position="20"/>
        <end position="42"/>
    </location>
</feature>
<dbReference type="EMBL" id="CAJNOQ010009383">
    <property type="protein sequence ID" value="CAF1223330.1"/>
    <property type="molecule type" value="Genomic_DNA"/>
</dbReference>
<dbReference type="PROSITE" id="PS50262">
    <property type="entry name" value="G_PROTEIN_RECEP_F1_2"/>
    <property type="match status" value="1"/>
</dbReference>
<dbReference type="AlphaFoldDB" id="A0A814Y1H2"/>
<keyword evidence="2 8" id="KW-0812">Transmembrane</keyword>
<evidence type="ECO:0000256" key="3">
    <source>
        <dbReference type="ARBA" id="ARBA00022989"/>
    </source>
</evidence>
<evidence type="ECO:0000259" key="9">
    <source>
        <dbReference type="PROSITE" id="PS50262"/>
    </source>
</evidence>
<accession>A0A814Y1H2</accession>
<proteinExistence type="predicted"/>
<dbReference type="SUPFAM" id="SSF81321">
    <property type="entry name" value="Family A G protein-coupled receptor-like"/>
    <property type="match status" value="1"/>
</dbReference>
<keyword evidence="6" id="KW-0675">Receptor</keyword>
<dbReference type="GO" id="GO:0005886">
    <property type="term" value="C:plasma membrane"/>
    <property type="evidence" value="ECO:0007669"/>
    <property type="project" value="TreeGrafter"/>
</dbReference>
<keyword evidence="5 8" id="KW-0472">Membrane</keyword>
<dbReference type="Gene3D" id="1.20.1070.10">
    <property type="entry name" value="Rhodopsin 7-helix transmembrane proteins"/>
    <property type="match status" value="1"/>
</dbReference>
<evidence type="ECO:0000256" key="4">
    <source>
        <dbReference type="ARBA" id="ARBA00023040"/>
    </source>
</evidence>
<evidence type="ECO:0000256" key="5">
    <source>
        <dbReference type="ARBA" id="ARBA00023136"/>
    </source>
</evidence>
<dbReference type="PANTHER" id="PTHR24243:SF230">
    <property type="entry name" value="G-PROTEIN COUPLED RECEPTORS FAMILY 1 PROFILE DOMAIN-CONTAINING PROTEIN"/>
    <property type="match status" value="1"/>
</dbReference>
<organism evidence="10 12">
    <name type="scientific">Didymodactylos carnosus</name>
    <dbReference type="NCBI Taxonomy" id="1234261"/>
    <lineage>
        <taxon>Eukaryota</taxon>
        <taxon>Metazoa</taxon>
        <taxon>Spiralia</taxon>
        <taxon>Gnathifera</taxon>
        <taxon>Rotifera</taxon>
        <taxon>Eurotatoria</taxon>
        <taxon>Bdelloidea</taxon>
        <taxon>Philodinida</taxon>
        <taxon>Philodinidae</taxon>
        <taxon>Didymodactylos</taxon>
    </lineage>
</organism>
<keyword evidence="3 8" id="KW-1133">Transmembrane helix</keyword>
<evidence type="ECO:0000313" key="11">
    <source>
        <dbReference type="EMBL" id="CAF3986526.1"/>
    </source>
</evidence>
<evidence type="ECO:0000256" key="2">
    <source>
        <dbReference type="ARBA" id="ARBA00022692"/>
    </source>
</evidence>
<feature type="transmembrane region" description="Helical" evidence="8">
    <location>
        <begin position="62"/>
        <end position="83"/>
    </location>
</feature>
<name>A0A814Y1H2_9BILA</name>
<evidence type="ECO:0000256" key="6">
    <source>
        <dbReference type="ARBA" id="ARBA00023170"/>
    </source>
</evidence>
<keyword evidence="4" id="KW-0297">G-protein coupled receptor</keyword>
<comment type="caution">
    <text evidence="10">The sequence shown here is derived from an EMBL/GenBank/DDBJ whole genome shotgun (WGS) entry which is preliminary data.</text>
</comment>
<feature type="transmembrane region" description="Helical" evidence="8">
    <location>
        <begin position="324"/>
        <end position="346"/>
    </location>
</feature>
<evidence type="ECO:0000256" key="8">
    <source>
        <dbReference type="SAM" id="Phobius"/>
    </source>
</evidence>
<dbReference type="GO" id="GO:0004930">
    <property type="term" value="F:G protein-coupled receptor activity"/>
    <property type="evidence" value="ECO:0007669"/>
    <property type="project" value="UniProtKB-KW"/>
</dbReference>
<dbReference type="InterPro" id="IPR017452">
    <property type="entry name" value="GPCR_Rhodpsn_7TM"/>
</dbReference>
<feature type="domain" description="G-protein coupled receptors family 1 profile" evidence="9">
    <location>
        <begin position="1"/>
        <end position="346"/>
    </location>
</feature>
<keyword evidence="7" id="KW-0807">Transducer</keyword>
<dbReference type="PANTHER" id="PTHR24243">
    <property type="entry name" value="G-PROTEIN COUPLED RECEPTOR"/>
    <property type="match status" value="1"/>
</dbReference>
<evidence type="ECO:0000313" key="12">
    <source>
        <dbReference type="Proteomes" id="UP000663829"/>
    </source>
</evidence>
<dbReference type="EMBL" id="CAJOBC010009384">
    <property type="protein sequence ID" value="CAF3986526.1"/>
    <property type="molecule type" value="Genomic_DNA"/>
</dbReference>
<feature type="transmembrane region" description="Helical" evidence="8">
    <location>
        <begin position="261"/>
        <end position="279"/>
    </location>
</feature>
<comment type="subcellular location">
    <subcellularLocation>
        <location evidence="1">Membrane</location>
        <topology evidence="1">Multi-pass membrane protein</topology>
    </subcellularLocation>
</comment>